<name>A0A2N3KVX0_9PROT</name>
<keyword evidence="8 10" id="KW-0961">Cell wall biogenesis/degradation</keyword>
<keyword evidence="5 9" id="KW-0862">Zinc</keyword>
<comment type="cofactor">
    <cofactor evidence="9">
        <name>Zn(2+)</name>
        <dbReference type="ChEBI" id="CHEBI:29105"/>
    </cofactor>
    <text evidence="9">Binds 1 zinc ion per subunit.</text>
</comment>
<dbReference type="GO" id="GO:0006508">
    <property type="term" value="P:proteolysis"/>
    <property type="evidence" value="ECO:0007669"/>
    <property type="project" value="UniProtKB-KW"/>
</dbReference>
<evidence type="ECO:0000256" key="4">
    <source>
        <dbReference type="ARBA" id="ARBA00022801"/>
    </source>
</evidence>
<feature type="binding site" evidence="9">
    <location>
        <position position="94"/>
    </location>
    <ligand>
        <name>Zn(2+)</name>
        <dbReference type="ChEBI" id="CHEBI:29105"/>
        <note>catalytic</note>
    </ligand>
</feature>
<dbReference type="EMBL" id="NWTK01000004">
    <property type="protein sequence ID" value="PKR54731.1"/>
    <property type="molecule type" value="Genomic_DNA"/>
</dbReference>
<dbReference type="RefSeq" id="WP_101265429.1">
    <property type="nucleotide sequence ID" value="NZ_NWTK01000004.1"/>
</dbReference>
<dbReference type="GO" id="GO:0071555">
    <property type="term" value="P:cell wall organization"/>
    <property type="evidence" value="ECO:0007669"/>
    <property type="project" value="UniProtKB-KW"/>
</dbReference>
<evidence type="ECO:0000256" key="3">
    <source>
        <dbReference type="ARBA" id="ARBA00022723"/>
    </source>
</evidence>
<dbReference type="PIRSF" id="PIRSF026671">
    <property type="entry name" value="AA_dipeptidase"/>
    <property type="match status" value="1"/>
</dbReference>
<dbReference type="NCBIfam" id="NF007557">
    <property type="entry name" value="PRK10178.1"/>
    <property type="match status" value="1"/>
</dbReference>
<dbReference type="AlphaFoldDB" id="A0A2N3KVX0"/>
<comment type="catalytic activity">
    <reaction evidence="1 9 10">
        <text>D-alanyl-D-alanine + H2O = 2 D-alanine</text>
        <dbReference type="Rhea" id="RHEA:20661"/>
        <dbReference type="ChEBI" id="CHEBI:15377"/>
        <dbReference type="ChEBI" id="CHEBI:57416"/>
        <dbReference type="ChEBI" id="CHEBI:57822"/>
        <dbReference type="EC" id="3.4.13.22"/>
    </reaction>
</comment>
<keyword evidence="6 9" id="KW-0224">Dipeptidase</keyword>
<dbReference type="InterPro" id="IPR009045">
    <property type="entry name" value="Zn_M74/Hedgehog-like"/>
</dbReference>
<comment type="caution">
    <text evidence="11">The sequence shown here is derived from an EMBL/GenBank/DDBJ whole genome shotgun (WGS) entry which is preliminary data.</text>
</comment>
<dbReference type="HAMAP" id="MF_01924">
    <property type="entry name" value="A_A_dipeptidase"/>
    <property type="match status" value="1"/>
</dbReference>
<evidence type="ECO:0000313" key="11">
    <source>
        <dbReference type="EMBL" id="PKR54731.1"/>
    </source>
</evidence>
<comment type="function">
    <text evidence="9 10">Catalyzes hydrolysis of the D-alanyl-D-alanine dipeptide.</text>
</comment>
<feature type="site" description="Transition state stabilizer" evidence="9">
    <location>
        <position position="67"/>
    </location>
</feature>
<proteinExistence type="inferred from homology"/>
<evidence type="ECO:0000313" key="12">
    <source>
        <dbReference type="Proteomes" id="UP000233597"/>
    </source>
</evidence>
<accession>A0A2N3KVX0</accession>
<dbReference type="SUPFAM" id="SSF55166">
    <property type="entry name" value="Hedgehog/DD-peptidase"/>
    <property type="match status" value="1"/>
</dbReference>
<dbReference type="Pfam" id="PF01427">
    <property type="entry name" value="Peptidase_M15"/>
    <property type="match status" value="1"/>
</dbReference>
<evidence type="ECO:0000256" key="1">
    <source>
        <dbReference type="ARBA" id="ARBA00001362"/>
    </source>
</evidence>
<evidence type="ECO:0000256" key="6">
    <source>
        <dbReference type="ARBA" id="ARBA00022997"/>
    </source>
</evidence>
<dbReference type="InterPro" id="IPR000755">
    <property type="entry name" value="A_A_dipeptidase"/>
</dbReference>
<dbReference type="GO" id="GO:0008237">
    <property type="term" value="F:metallopeptidase activity"/>
    <property type="evidence" value="ECO:0007669"/>
    <property type="project" value="UniProtKB-KW"/>
</dbReference>
<dbReference type="EC" id="3.4.13.22" evidence="9 10"/>
<evidence type="ECO:0000256" key="8">
    <source>
        <dbReference type="ARBA" id="ARBA00023316"/>
    </source>
</evidence>
<dbReference type="Gene3D" id="3.30.1380.10">
    <property type="match status" value="1"/>
</dbReference>
<gene>
    <name evidence="9" type="primary">ddpX</name>
    <name evidence="11" type="ORF">COO20_08285</name>
</gene>
<dbReference type="GO" id="GO:0160237">
    <property type="term" value="F:D-Ala-D-Ala dipeptidase activity"/>
    <property type="evidence" value="ECO:0007669"/>
    <property type="project" value="UniProtKB-EC"/>
</dbReference>
<organism evidence="11 12">
    <name type="scientific">Thalassospira marina</name>
    <dbReference type="NCBI Taxonomy" id="2048283"/>
    <lineage>
        <taxon>Bacteria</taxon>
        <taxon>Pseudomonadati</taxon>
        <taxon>Pseudomonadota</taxon>
        <taxon>Alphaproteobacteria</taxon>
        <taxon>Rhodospirillales</taxon>
        <taxon>Thalassospiraceae</taxon>
        <taxon>Thalassospira</taxon>
    </lineage>
</organism>
<keyword evidence="4 9" id="KW-0378">Hydrolase</keyword>
<keyword evidence="7 9" id="KW-0482">Metalloprotease</keyword>
<evidence type="ECO:0000256" key="2">
    <source>
        <dbReference type="ARBA" id="ARBA00022670"/>
    </source>
</evidence>
<comment type="similarity">
    <text evidence="9 10">Belongs to the peptidase M15D family.</text>
</comment>
<keyword evidence="3 9" id="KW-0479">Metal-binding</keyword>
<dbReference type="CDD" id="cd14840">
    <property type="entry name" value="D-Ala-D-Ala_dipeptidase_Aad"/>
    <property type="match status" value="1"/>
</dbReference>
<dbReference type="Proteomes" id="UP000233597">
    <property type="component" value="Unassembled WGS sequence"/>
</dbReference>
<dbReference type="GO" id="GO:0008270">
    <property type="term" value="F:zinc ion binding"/>
    <property type="evidence" value="ECO:0007669"/>
    <property type="project" value="UniProtKB-UniRule"/>
</dbReference>
<reference evidence="11 12" key="1">
    <citation type="submission" date="2017-09" db="EMBL/GenBank/DDBJ databases">
        <title>Biodiversity and function of Thalassospira species in the particle-attached aromatic-hydrocarbon-degrading consortia from the surface seawater of the South China Sea.</title>
        <authorList>
            <person name="Dong C."/>
            <person name="Liu R."/>
            <person name="Shao Z."/>
        </authorList>
    </citation>
    <scope>NUCLEOTIDE SEQUENCE [LARGE SCALE GENOMIC DNA]</scope>
    <source>
        <strain evidence="11 12">CSC1P2</strain>
    </source>
</reference>
<evidence type="ECO:0000256" key="5">
    <source>
        <dbReference type="ARBA" id="ARBA00022833"/>
    </source>
</evidence>
<dbReference type="PANTHER" id="PTHR43126">
    <property type="entry name" value="D-ALANYL-D-ALANINE DIPEPTIDASE"/>
    <property type="match status" value="1"/>
</dbReference>
<evidence type="ECO:0000256" key="9">
    <source>
        <dbReference type="HAMAP-Rule" id="MF_01924"/>
    </source>
</evidence>
<evidence type="ECO:0000256" key="7">
    <source>
        <dbReference type="ARBA" id="ARBA00023049"/>
    </source>
</evidence>
<dbReference type="PANTHER" id="PTHR43126:SF1">
    <property type="entry name" value="D-ALANYL-D-ALANINE DIPEPTIDASE"/>
    <property type="match status" value="1"/>
</dbReference>
<dbReference type="OrthoDB" id="9801430at2"/>
<feature type="binding site" evidence="9">
    <location>
        <position position="161"/>
    </location>
    <ligand>
        <name>Zn(2+)</name>
        <dbReference type="ChEBI" id="CHEBI:29105"/>
        <note>catalytic</note>
    </ligand>
</feature>
<sequence>MALVEITPQEYDVEIDIVYATDRNFTGAPIYSRPACYLHQDAATCLKKASLMARRQGVKLLLLDAFRPQEAQRALWNHTPNADFIANPDIGSPHGRGVAIDLTLLDENGKELDMGTGFDEMDIKSYHGADGISKTAESNRLLLLGIMISAGFEFYNVEWWHYQLPNARTRYPLFSDSSLNQSMMR</sequence>
<feature type="binding site" evidence="9">
    <location>
        <position position="101"/>
    </location>
    <ligand>
        <name>Zn(2+)</name>
        <dbReference type="ChEBI" id="CHEBI:29105"/>
        <note>catalytic</note>
    </ligand>
</feature>
<keyword evidence="2 9" id="KW-0645">Protease</keyword>
<protein>
    <recommendedName>
        <fullName evidence="9 10">D-alanyl-D-alanine dipeptidase</fullName>
        <shortName evidence="9 10">D-Ala-D-Ala dipeptidase</shortName>
        <ecNumber evidence="9 10">3.4.13.22</ecNumber>
    </recommendedName>
</protein>
<evidence type="ECO:0000256" key="10">
    <source>
        <dbReference type="PIRNR" id="PIRNR026671"/>
    </source>
</evidence>
<feature type="active site" description="Proton donor/acceptor" evidence="9">
    <location>
        <position position="158"/>
    </location>
</feature>